<dbReference type="Proteomes" id="UP000265120">
    <property type="component" value="Chromosome 3"/>
</dbReference>
<comment type="catalytic activity">
    <reaction evidence="10">
        <text>L-lysyl-[protein] + acetyl-CoA = N(6)-acetyl-L-lysyl-[protein] + CoA + H(+)</text>
        <dbReference type="Rhea" id="RHEA:45948"/>
        <dbReference type="Rhea" id="RHEA-COMP:9752"/>
        <dbReference type="Rhea" id="RHEA-COMP:10731"/>
        <dbReference type="ChEBI" id="CHEBI:15378"/>
        <dbReference type="ChEBI" id="CHEBI:29969"/>
        <dbReference type="ChEBI" id="CHEBI:57287"/>
        <dbReference type="ChEBI" id="CHEBI:57288"/>
        <dbReference type="ChEBI" id="CHEBI:61930"/>
    </reaction>
</comment>
<evidence type="ECO:0000256" key="8">
    <source>
        <dbReference type="ARBA" id="ARBA00023306"/>
    </source>
</evidence>
<name>A0A3P8X0F8_CYNSE</name>
<dbReference type="Pfam" id="PF13878">
    <property type="entry name" value="zf-C2H2_3"/>
    <property type="match status" value="1"/>
</dbReference>
<reference evidence="14 15" key="1">
    <citation type="journal article" date="2014" name="Nat. Genet.">
        <title>Whole-genome sequence of a flatfish provides insights into ZW sex chromosome evolution and adaptation to a benthic lifestyle.</title>
        <authorList>
            <person name="Chen S."/>
            <person name="Zhang G."/>
            <person name="Shao C."/>
            <person name="Huang Q."/>
            <person name="Liu G."/>
            <person name="Zhang P."/>
            <person name="Song W."/>
            <person name="An N."/>
            <person name="Chalopin D."/>
            <person name="Volff J.N."/>
            <person name="Hong Y."/>
            <person name="Li Q."/>
            <person name="Sha Z."/>
            <person name="Zhou H."/>
            <person name="Xie M."/>
            <person name="Yu Q."/>
            <person name="Liu Y."/>
            <person name="Xiang H."/>
            <person name="Wang N."/>
            <person name="Wu K."/>
            <person name="Yang C."/>
            <person name="Zhou Q."/>
            <person name="Liao X."/>
            <person name="Yang L."/>
            <person name="Hu Q."/>
            <person name="Zhang J."/>
            <person name="Meng L."/>
            <person name="Jin L."/>
            <person name="Tian Y."/>
            <person name="Lian J."/>
            <person name="Yang J."/>
            <person name="Miao G."/>
            <person name="Liu S."/>
            <person name="Liang Z."/>
            <person name="Yan F."/>
            <person name="Li Y."/>
            <person name="Sun B."/>
            <person name="Zhang H."/>
            <person name="Zhang J."/>
            <person name="Zhu Y."/>
            <person name="Du M."/>
            <person name="Zhao Y."/>
            <person name="Schartl M."/>
            <person name="Tang Q."/>
            <person name="Wang J."/>
        </authorList>
    </citation>
    <scope>NUCLEOTIDE SEQUENCE</scope>
</reference>
<dbReference type="Ensembl" id="ENSCSET00000031582.1">
    <property type="protein sequence ID" value="ENSCSEP00000031176.1"/>
    <property type="gene ID" value="ENSCSEG00000019945.1"/>
</dbReference>
<feature type="compositionally biased region" description="Polar residues" evidence="11">
    <location>
        <begin position="403"/>
        <end position="422"/>
    </location>
</feature>
<dbReference type="InterPro" id="IPR028005">
    <property type="entry name" value="AcTrfase_ESCO_Znf_dom"/>
</dbReference>
<evidence type="ECO:0000313" key="15">
    <source>
        <dbReference type="Proteomes" id="UP000265120"/>
    </source>
</evidence>
<feature type="compositionally biased region" description="Low complexity" evidence="11">
    <location>
        <begin position="462"/>
        <end position="489"/>
    </location>
</feature>
<keyword evidence="8" id="KW-0131">Cell cycle</keyword>
<evidence type="ECO:0000256" key="2">
    <source>
        <dbReference type="ARBA" id="ARBA00005816"/>
    </source>
</evidence>
<evidence type="ECO:0000256" key="5">
    <source>
        <dbReference type="ARBA" id="ARBA00022771"/>
    </source>
</evidence>
<feature type="compositionally biased region" description="Polar residues" evidence="11">
    <location>
        <begin position="543"/>
        <end position="574"/>
    </location>
</feature>
<feature type="compositionally biased region" description="Basic and acidic residues" evidence="11">
    <location>
        <begin position="604"/>
        <end position="623"/>
    </location>
</feature>
<feature type="compositionally biased region" description="Low complexity" evidence="11">
    <location>
        <begin position="203"/>
        <end position="239"/>
    </location>
</feature>
<dbReference type="GO" id="GO:0005634">
    <property type="term" value="C:nucleus"/>
    <property type="evidence" value="ECO:0007669"/>
    <property type="project" value="UniProtKB-SubCell"/>
</dbReference>
<keyword evidence="5" id="KW-0863">Zinc-finger</keyword>
<feature type="compositionally biased region" description="Pro residues" evidence="11">
    <location>
        <begin position="315"/>
        <end position="324"/>
    </location>
</feature>
<feature type="compositionally biased region" description="Polar residues" evidence="11">
    <location>
        <begin position="490"/>
        <end position="527"/>
    </location>
</feature>
<sequence length="925" mass="99962">MNTQARTKARLAALAEQRAAEAKRAPKREQLNLLALCQEIAEDIATDSMLLKRIEEEKQAAAAAEAAKAEASKKESPPVPTQASETAVIAPPAGPEEPSASESPAPQVQEEVAEGQPVTASNSSDAPPAAEAPKRRFFISQISVPLKVHEKKKLTRYQRLRQVELQREKMSWARVKKLKSDQTNQMFSEMDWQPPSFLSSQYPASSTMTTTMTTTTTTTTPSSPASPSSKSSLSPAITSKPATPPKTEVPEDETPKVESTKTVPTKSEPKTTTANDAAPPEPAPTEPEPPKTETPKPDTPVTETRRSTRQRKPPESAPPAPAPAPKVTRSGAKRSLPAVPPPMPNGLNNQKPKLTIDYKPYRPRPRYSADDFELDDDDMLPPRRPNPQSRPAAPVRPGLQSHPAGQSKATVQTKPAASSHPATQAKLRAPPTSARPVPAQSKPGAAAQPKPAVPTTPQSKPAAAATTVQSKSTATAASSKPGPSATKPTVQTAAKSNSVPAASGPTAAQGSAQLKTTSTATSSQPADSTAPEKKPEVQETDPESASQKTSALPSGDNSNCKESANQLSKTSTSEESVKLSDVKDQCESKPEAADVRVSAGNKSETPETDAKTSEKPCQDRPVKPQDTGTPLSEASLHREVKKLKEADKDGTQTIIDAGQKHFGAVACSVCGMLYSAANPEDESQHLLFHNQFISAIKYVGWKKERILSEFPDGKIILVLPDDPKYALKKVEEIREMVDNDLGFQQVESKCPSQTKTFLFITNDKKVAGCLIAEHIQEGFRVIEEPGPEGTEGEKVMFERQRAWCCSTTPEPAICGISRIWVMNTMRRQGIASRMLDCLRCVWQKRKEKTDFNLVPRSLTLFCVFFLLQRNNFIYGSYLSKDEIAFSDPTPDGKLFATQYFGTSQFLVYNFVSGRHSSPGPKTGSV</sequence>
<organism evidence="14 15">
    <name type="scientific">Cynoglossus semilaevis</name>
    <name type="common">Tongue sole</name>
    <dbReference type="NCBI Taxonomy" id="244447"/>
    <lineage>
        <taxon>Eukaryota</taxon>
        <taxon>Metazoa</taxon>
        <taxon>Chordata</taxon>
        <taxon>Craniata</taxon>
        <taxon>Vertebrata</taxon>
        <taxon>Euteleostomi</taxon>
        <taxon>Actinopterygii</taxon>
        <taxon>Neopterygii</taxon>
        <taxon>Teleostei</taxon>
        <taxon>Neoteleostei</taxon>
        <taxon>Acanthomorphata</taxon>
        <taxon>Carangaria</taxon>
        <taxon>Pleuronectiformes</taxon>
        <taxon>Pleuronectoidei</taxon>
        <taxon>Cynoglossidae</taxon>
        <taxon>Cynoglossinae</taxon>
        <taxon>Cynoglossus</taxon>
    </lineage>
</organism>
<evidence type="ECO:0000259" key="13">
    <source>
        <dbReference type="Pfam" id="PF13880"/>
    </source>
</evidence>
<proteinExistence type="inferred from homology"/>
<reference evidence="14" key="2">
    <citation type="submission" date="2025-08" db="UniProtKB">
        <authorList>
            <consortium name="Ensembl"/>
        </authorList>
    </citation>
    <scope>IDENTIFICATION</scope>
</reference>
<dbReference type="GO" id="GO:0008270">
    <property type="term" value="F:zinc ion binding"/>
    <property type="evidence" value="ECO:0007669"/>
    <property type="project" value="UniProtKB-KW"/>
</dbReference>
<evidence type="ECO:0000256" key="1">
    <source>
        <dbReference type="ARBA" id="ARBA00004123"/>
    </source>
</evidence>
<dbReference type="Pfam" id="PF13880">
    <property type="entry name" value="Acetyltransf_13"/>
    <property type="match status" value="2"/>
</dbReference>
<evidence type="ECO:0000256" key="10">
    <source>
        <dbReference type="ARBA" id="ARBA00047902"/>
    </source>
</evidence>
<comment type="similarity">
    <text evidence="2">Belongs to the acetyltransferase family. ECO subfamily.</text>
</comment>
<feature type="domain" description="N-acetyltransferase ESCO acetyl-transferase" evidence="13">
    <location>
        <begin position="869"/>
        <end position="908"/>
    </location>
</feature>
<dbReference type="InParanoid" id="A0A3P8X0F8"/>
<reference evidence="14" key="3">
    <citation type="submission" date="2025-09" db="UniProtKB">
        <authorList>
            <consortium name="Ensembl"/>
        </authorList>
    </citation>
    <scope>IDENTIFICATION</scope>
</reference>
<evidence type="ECO:0000259" key="12">
    <source>
        <dbReference type="Pfam" id="PF13878"/>
    </source>
</evidence>
<protein>
    <submittedName>
        <fullName evidence="14">N-acetyltransferase ESCO2-like</fullName>
    </submittedName>
</protein>
<evidence type="ECO:0000256" key="3">
    <source>
        <dbReference type="ARBA" id="ARBA00022679"/>
    </source>
</evidence>
<keyword evidence="6" id="KW-0862">Zinc</keyword>
<feature type="domain" description="N-acetyltransferase ESCO acetyl-transferase" evidence="13">
    <location>
        <begin position="810"/>
        <end position="840"/>
    </location>
</feature>
<feature type="domain" description="N-acetyltransferase ESCO zinc-finger" evidence="12">
    <location>
        <begin position="652"/>
        <end position="691"/>
    </location>
</feature>
<dbReference type="PANTHER" id="PTHR45884">
    <property type="entry name" value="N-ACETYLTRANSFERASE ECO"/>
    <property type="match status" value="1"/>
</dbReference>
<evidence type="ECO:0000256" key="4">
    <source>
        <dbReference type="ARBA" id="ARBA00022723"/>
    </source>
</evidence>
<dbReference type="GO" id="GO:0007064">
    <property type="term" value="P:mitotic sister chromatid cohesion"/>
    <property type="evidence" value="ECO:0007669"/>
    <property type="project" value="TreeGrafter"/>
</dbReference>
<evidence type="ECO:0000256" key="11">
    <source>
        <dbReference type="SAM" id="MobiDB-lite"/>
    </source>
</evidence>
<feature type="compositionally biased region" description="Low complexity" evidence="11">
    <location>
        <begin position="96"/>
        <end position="106"/>
    </location>
</feature>
<evidence type="ECO:0000256" key="9">
    <source>
        <dbReference type="ARBA" id="ARBA00023315"/>
    </source>
</evidence>
<feature type="compositionally biased region" description="Basic and acidic residues" evidence="11">
    <location>
        <begin position="67"/>
        <end position="76"/>
    </location>
</feature>
<dbReference type="GeneTree" id="ENSGT00940000157762"/>
<evidence type="ECO:0000313" key="14">
    <source>
        <dbReference type="Ensembl" id="ENSCSEP00000031176.1"/>
    </source>
</evidence>
<dbReference type="AlphaFoldDB" id="A0A3P8X0F8"/>
<feature type="compositionally biased region" description="Acidic residues" evidence="11">
    <location>
        <begin position="370"/>
        <end position="379"/>
    </location>
</feature>
<dbReference type="PANTHER" id="PTHR45884:SF1">
    <property type="entry name" value="N-ACETYLTRANSFERASE ESCO1"/>
    <property type="match status" value="1"/>
</dbReference>
<evidence type="ECO:0000256" key="6">
    <source>
        <dbReference type="ARBA" id="ARBA00022833"/>
    </source>
</evidence>
<keyword evidence="15" id="KW-1185">Reference proteome</keyword>
<keyword evidence="4" id="KW-0479">Metal-binding</keyword>
<dbReference type="STRING" id="244447.ENSCSEP00000031176"/>
<dbReference type="GO" id="GO:0000785">
    <property type="term" value="C:chromatin"/>
    <property type="evidence" value="ECO:0007669"/>
    <property type="project" value="TreeGrafter"/>
</dbReference>
<feature type="region of interest" description="Disordered" evidence="11">
    <location>
        <begin position="186"/>
        <end position="634"/>
    </location>
</feature>
<keyword evidence="7" id="KW-0539">Nucleus</keyword>
<keyword evidence="3" id="KW-0808">Transferase</keyword>
<comment type="subcellular location">
    <subcellularLocation>
        <location evidence="1">Nucleus</location>
    </subcellularLocation>
</comment>
<feature type="region of interest" description="Disordered" evidence="11">
    <location>
        <begin position="57"/>
        <end position="135"/>
    </location>
</feature>
<dbReference type="InterPro" id="IPR028009">
    <property type="entry name" value="ESCO_Acetyltransf_dom"/>
</dbReference>
<evidence type="ECO:0000256" key="7">
    <source>
        <dbReference type="ARBA" id="ARBA00023242"/>
    </source>
</evidence>
<accession>A0A3P8X0F8</accession>
<feature type="compositionally biased region" description="Basic and acidic residues" evidence="11">
    <location>
        <begin position="575"/>
        <end position="594"/>
    </location>
</feature>
<keyword evidence="9" id="KW-0012">Acyltransferase</keyword>
<dbReference type="GO" id="GO:0061733">
    <property type="term" value="F:protein-lysine-acetyltransferase activity"/>
    <property type="evidence" value="ECO:0007669"/>
    <property type="project" value="TreeGrafter"/>
</dbReference>